<protein>
    <submittedName>
        <fullName evidence="5">FCD domain-containing protein</fullName>
    </submittedName>
</protein>
<dbReference type="PANTHER" id="PTHR43537:SF1">
    <property type="entry name" value="GLC OPERON TRANSCRIPTIONAL ACTIVATOR"/>
    <property type="match status" value="1"/>
</dbReference>
<feature type="domain" description="HTH gntR-type" evidence="4">
    <location>
        <begin position="12"/>
        <end position="80"/>
    </location>
</feature>
<dbReference type="Gene3D" id="1.20.120.530">
    <property type="entry name" value="GntR ligand-binding domain-like"/>
    <property type="match status" value="1"/>
</dbReference>
<dbReference type="GO" id="GO:0003700">
    <property type="term" value="F:DNA-binding transcription factor activity"/>
    <property type="evidence" value="ECO:0007669"/>
    <property type="project" value="InterPro"/>
</dbReference>
<dbReference type="SMART" id="SM00345">
    <property type="entry name" value="HTH_GNTR"/>
    <property type="match status" value="1"/>
</dbReference>
<dbReference type="Proteomes" id="UP000565262">
    <property type="component" value="Unassembled WGS sequence"/>
</dbReference>
<dbReference type="GO" id="GO:0003677">
    <property type="term" value="F:DNA binding"/>
    <property type="evidence" value="ECO:0007669"/>
    <property type="project" value="UniProtKB-KW"/>
</dbReference>
<proteinExistence type="predicted"/>
<sequence length="250" mass="27805">MSSLSGAPSTSLTTAQAVARSIEALILDAALAPGDKLPSERQLMARLGVSRAMVREALKSLQGQGVIETRHGQGSFVCDTLAKPEDNEPLMQLFLGHNRTLYDVYEVREQLEGQAAALAAERGSEQDFYWITKAFNAMKDEKDPQRLAERDHAFHQAIVEASHNGVLVHILSSLKGLVQHSVAASVYNLSHRDAFKPQMDKHHQQIWQAITRRQPVKAQRAARAHVRYVAQSLRDIEVQEQSIIRASELL</sequence>
<organism evidence="5 6">
    <name type="scientific">Oceanospirillum sediminis</name>
    <dbReference type="NCBI Taxonomy" id="2760088"/>
    <lineage>
        <taxon>Bacteria</taxon>
        <taxon>Pseudomonadati</taxon>
        <taxon>Pseudomonadota</taxon>
        <taxon>Gammaproteobacteria</taxon>
        <taxon>Oceanospirillales</taxon>
        <taxon>Oceanospirillaceae</taxon>
        <taxon>Oceanospirillum</taxon>
    </lineage>
</organism>
<dbReference type="SMART" id="SM00895">
    <property type="entry name" value="FCD"/>
    <property type="match status" value="1"/>
</dbReference>
<reference evidence="5 6" key="1">
    <citation type="submission" date="2020-08" db="EMBL/GenBank/DDBJ databases">
        <title>Oceanospirillum sp. nov. isolated from marine sediment.</title>
        <authorList>
            <person name="Ji X."/>
        </authorList>
    </citation>
    <scope>NUCLEOTIDE SEQUENCE [LARGE SCALE GENOMIC DNA]</scope>
    <source>
        <strain evidence="5 6">D5</strain>
    </source>
</reference>
<dbReference type="Gene3D" id="1.10.10.10">
    <property type="entry name" value="Winged helix-like DNA-binding domain superfamily/Winged helix DNA-binding domain"/>
    <property type="match status" value="1"/>
</dbReference>
<evidence type="ECO:0000259" key="4">
    <source>
        <dbReference type="PROSITE" id="PS50949"/>
    </source>
</evidence>
<dbReference type="InterPro" id="IPR036388">
    <property type="entry name" value="WH-like_DNA-bd_sf"/>
</dbReference>
<keyword evidence="1" id="KW-0805">Transcription regulation</keyword>
<gene>
    <name evidence="5" type="ORF">H4O21_14395</name>
</gene>
<dbReference type="PRINTS" id="PR00035">
    <property type="entry name" value="HTHGNTR"/>
</dbReference>
<dbReference type="PANTHER" id="PTHR43537">
    <property type="entry name" value="TRANSCRIPTIONAL REGULATOR, GNTR FAMILY"/>
    <property type="match status" value="1"/>
</dbReference>
<keyword evidence="2" id="KW-0238">DNA-binding</keyword>
<evidence type="ECO:0000256" key="2">
    <source>
        <dbReference type="ARBA" id="ARBA00023125"/>
    </source>
</evidence>
<name>A0A839IS49_9GAMM</name>
<evidence type="ECO:0000313" key="6">
    <source>
        <dbReference type="Proteomes" id="UP000565262"/>
    </source>
</evidence>
<dbReference type="InterPro" id="IPR011711">
    <property type="entry name" value="GntR_C"/>
</dbReference>
<dbReference type="RefSeq" id="WP_182809577.1">
    <property type="nucleotide sequence ID" value="NZ_JACJFM010000019.1"/>
</dbReference>
<evidence type="ECO:0000313" key="5">
    <source>
        <dbReference type="EMBL" id="MBB1487798.1"/>
    </source>
</evidence>
<dbReference type="SUPFAM" id="SSF46785">
    <property type="entry name" value="Winged helix' DNA-binding domain"/>
    <property type="match status" value="1"/>
</dbReference>
<dbReference type="CDD" id="cd07377">
    <property type="entry name" value="WHTH_GntR"/>
    <property type="match status" value="1"/>
</dbReference>
<accession>A0A839IS49</accession>
<dbReference type="PROSITE" id="PS50949">
    <property type="entry name" value="HTH_GNTR"/>
    <property type="match status" value="1"/>
</dbReference>
<dbReference type="AlphaFoldDB" id="A0A839IS49"/>
<dbReference type="InterPro" id="IPR000524">
    <property type="entry name" value="Tscrpt_reg_HTH_GntR"/>
</dbReference>
<evidence type="ECO:0000256" key="3">
    <source>
        <dbReference type="ARBA" id="ARBA00023163"/>
    </source>
</evidence>
<comment type="caution">
    <text evidence="5">The sequence shown here is derived from an EMBL/GenBank/DDBJ whole genome shotgun (WGS) entry which is preliminary data.</text>
</comment>
<dbReference type="InterPro" id="IPR036390">
    <property type="entry name" value="WH_DNA-bd_sf"/>
</dbReference>
<dbReference type="InterPro" id="IPR008920">
    <property type="entry name" value="TF_FadR/GntR_C"/>
</dbReference>
<keyword evidence="3" id="KW-0804">Transcription</keyword>
<dbReference type="Pfam" id="PF07729">
    <property type="entry name" value="FCD"/>
    <property type="match status" value="1"/>
</dbReference>
<keyword evidence="6" id="KW-1185">Reference proteome</keyword>
<dbReference type="EMBL" id="JACJFM010000019">
    <property type="protein sequence ID" value="MBB1487798.1"/>
    <property type="molecule type" value="Genomic_DNA"/>
</dbReference>
<evidence type="ECO:0000256" key="1">
    <source>
        <dbReference type="ARBA" id="ARBA00023015"/>
    </source>
</evidence>
<dbReference type="Pfam" id="PF00392">
    <property type="entry name" value="GntR"/>
    <property type="match status" value="1"/>
</dbReference>
<dbReference type="SUPFAM" id="SSF48008">
    <property type="entry name" value="GntR ligand-binding domain-like"/>
    <property type="match status" value="1"/>
</dbReference>